<feature type="compositionally biased region" description="Low complexity" evidence="10">
    <location>
        <begin position="444"/>
        <end position="477"/>
    </location>
</feature>
<dbReference type="InterPro" id="IPR023801">
    <property type="entry name" value="His_deacetylse_dom"/>
</dbReference>
<name>A0AA84ZUJ7_9TREM</name>
<evidence type="ECO:0000256" key="7">
    <source>
        <dbReference type="ARBA" id="ARBA00023015"/>
    </source>
</evidence>
<dbReference type="Pfam" id="PF00850">
    <property type="entry name" value="Hist_deacetyl"/>
    <property type="match status" value="2"/>
</dbReference>
<evidence type="ECO:0000313" key="12">
    <source>
        <dbReference type="Proteomes" id="UP000050790"/>
    </source>
</evidence>
<feature type="compositionally biased region" description="Basic and acidic residues" evidence="10">
    <location>
        <begin position="347"/>
        <end position="358"/>
    </location>
</feature>
<evidence type="ECO:0000256" key="8">
    <source>
        <dbReference type="ARBA" id="ARBA00023163"/>
    </source>
</evidence>
<comment type="similarity">
    <text evidence="2">Belongs to the histone deacetylase family. HD type 2 subfamily.</text>
</comment>
<dbReference type="InterPro" id="IPR000286">
    <property type="entry name" value="HDACs"/>
</dbReference>
<dbReference type="PANTHER" id="PTHR10625:SF5">
    <property type="entry name" value="HISTONE DEACETYLASE"/>
    <property type="match status" value="1"/>
</dbReference>
<evidence type="ECO:0000256" key="3">
    <source>
        <dbReference type="ARBA" id="ARBA00012111"/>
    </source>
</evidence>
<keyword evidence="7" id="KW-0805">Transcription regulation</keyword>
<organism evidence="12 13">
    <name type="scientific">Schistosoma margrebowiei</name>
    <dbReference type="NCBI Taxonomy" id="48269"/>
    <lineage>
        <taxon>Eukaryota</taxon>
        <taxon>Metazoa</taxon>
        <taxon>Spiralia</taxon>
        <taxon>Lophotrochozoa</taxon>
        <taxon>Platyhelminthes</taxon>
        <taxon>Trematoda</taxon>
        <taxon>Digenea</taxon>
        <taxon>Strigeidida</taxon>
        <taxon>Schistosomatoidea</taxon>
        <taxon>Schistosomatidae</taxon>
        <taxon>Schistosoma</taxon>
    </lineage>
</organism>
<evidence type="ECO:0000256" key="4">
    <source>
        <dbReference type="ARBA" id="ARBA00022491"/>
    </source>
</evidence>
<dbReference type="EC" id="3.5.1.98" evidence="3"/>
<proteinExistence type="inferred from homology"/>
<dbReference type="InterPro" id="IPR023696">
    <property type="entry name" value="Ureohydrolase_dom_sf"/>
</dbReference>
<evidence type="ECO:0000256" key="5">
    <source>
        <dbReference type="ARBA" id="ARBA00022801"/>
    </source>
</evidence>
<evidence type="ECO:0000313" key="13">
    <source>
        <dbReference type="WBParaSite" id="SMRG1_46460.1"/>
    </source>
</evidence>
<keyword evidence="6" id="KW-0156">Chromatin regulator</keyword>
<keyword evidence="9" id="KW-0539">Nucleus</keyword>
<dbReference type="InterPro" id="IPR037138">
    <property type="entry name" value="His_deacetylse_dom_sf"/>
</dbReference>
<dbReference type="Proteomes" id="UP000050790">
    <property type="component" value="Unassembled WGS sequence"/>
</dbReference>
<dbReference type="PANTHER" id="PTHR10625">
    <property type="entry name" value="HISTONE DEACETYLASE HDAC1-RELATED"/>
    <property type="match status" value="1"/>
</dbReference>
<evidence type="ECO:0000256" key="2">
    <source>
        <dbReference type="ARBA" id="ARBA00007738"/>
    </source>
</evidence>
<dbReference type="GO" id="GO:0000118">
    <property type="term" value="C:histone deacetylase complex"/>
    <property type="evidence" value="ECO:0007669"/>
    <property type="project" value="TreeGrafter"/>
</dbReference>
<dbReference type="GO" id="GO:0040029">
    <property type="term" value="P:epigenetic regulation of gene expression"/>
    <property type="evidence" value="ECO:0007669"/>
    <property type="project" value="TreeGrafter"/>
</dbReference>
<evidence type="ECO:0000256" key="1">
    <source>
        <dbReference type="ARBA" id="ARBA00004123"/>
    </source>
</evidence>
<feature type="region of interest" description="Disordered" evidence="10">
    <location>
        <begin position="333"/>
        <end position="360"/>
    </location>
</feature>
<protein>
    <recommendedName>
        <fullName evidence="3">histone deacetylase</fullName>
        <ecNumber evidence="3">3.5.1.98</ecNumber>
    </recommendedName>
</protein>
<feature type="region of interest" description="Disordered" evidence="10">
    <location>
        <begin position="68"/>
        <end position="91"/>
    </location>
</feature>
<evidence type="ECO:0000256" key="10">
    <source>
        <dbReference type="SAM" id="MobiDB-lite"/>
    </source>
</evidence>
<dbReference type="PRINTS" id="PR01270">
    <property type="entry name" value="HDASUPER"/>
</dbReference>
<keyword evidence="8" id="KW-0804">Transcription</keyword>
<reference evidence="13" key="1">
    <citation type="submission" date="2023-11" db="UniProtKB">
        <authorList>
            <consortium name="WormBaseParasite"/>
        </authorList>
    </citation>
    <scope>IDENTIFICATION</scope>
</reference>
<keyword evidence="4" id="KW-0678">Repressor</keyword>
<evidence type="ECO:0000256" key="6">
    <source>
        <dbReference type="ARBA" id="ARBA00022853"/>
    </source>
</evidence>
<feature type="domain" description="Histone deacetylase" evidence="11">
    <location>
        <begin position="730"/>
        <end position="879"/>
    </location>
</feature>
<evidence type="ECO:0000256" key="9">
    <source>
        <dbReference type="ARBA" id="ARBA00023242"/>
    </source>
</evidence>
<keyword evidence="5" id="KW-0378">Hydrolase</keyword>
<dbReference type="Gene3D" id="3.40.800.20">
    <property type="entry name" value="Histone deacetylase domain"/>
    <property type="match status" value="1"/>
</dbReference>
<feature type="region of interest" description="Disordered" evidence="10">
    <location>
        <begin position="441"/>
        <end position="477"/>
    </location>
</feature>
<dbReference type="SUPFAM" id="SSF52768">
    <property type="entry name" value="Arginase/deacetylase"/>
    <property type="match status" value="1"/>
</dbReference>
<dbReference type="GO" id="GO:0141221">
    <property type="term" value="F:histone deacetylase activity, hydrolytic mechanism"/>
    <property type="evidence" value="ECO:0007669"/>
    <property type="project" value="UniProtKB-EC"/>
</dbReference>
<feature type="region of interest" description="Disordered" evidence="10">
    <location>
        <begin position="220"/>
        <end position="239"/>
    </location>
</feature>
<evidence type="ECO:0000259" key="11">
    <source>
        <dbReference type="Pfam" id="PF00850"/>
    </source>
</evidence>
<dbReference type="WBParaSite" id="SMRG1_46460.1">
    <property type="protein sequence ID" value="SMRG1_46460.1"/>
    <property type="gene ID" value="SMRG1_46460"/>
</dbReference>
<feature type="compositionally biased region" description="Low complexity" evidence="10">
    <location>
        <begin position="333"/>
        <end position="345"/>
    </location>
</feature>
<sequence length="1284" mass="142929">MELNMTTPKMYTDINIGNQGNHNTNNNNNTNVTSLLVRERLKNCVLNKRKSKEQGIHSNETILLNMGISQQQQQQQQQTQPPPPPQQQQQNDHILDKDLIQINQEQSVSNNCLINKHLNGKSIPLSNQNSISNNNNNNTNDNSCITPLTIDVENLSSHNQTIPMTSLPINMKKSNILHHQMQHSFSNHETDIHYMDFQNLHTSNMETSNCEKHIEQHDYSNHDHDHHQHRQQPNKLIDENLRKTVSEPSLKMRSGSGGVQKSRYKPDRRHYYHHHHHHFGMNTAAAAVAAAAITVSNDPLAMIGLWPQLTSAFQHTNLIQKTMNKKPLQQLQDLNNNNNSHISSIDSDERLTKSDRKSLTQSISPISNTIQDIILTEFMKRNQLINNQEVLETMNTDCTDSHPMDSSHSSFGITTLNSSILNSTMMNGFCTSLPNLTTQYHRTSSSSSSSLQTNNPNPNHRITNTTIPTNTSTPTTHHVTQSSFEYNEFNQTDTTISDLINNHGSNSMTQINQSFYHHLLPYYRYQSIGLISRTRSAPLSLATNSNTTNYRQIQLQNINHVHNLTQSMNKSISVTSAANLLAMEAATINFGNQQSNQSIIEYDQFNGINNTNNNSNNNNNNLQSTIDNELSSRSKVVLQLRKKILERSEFLTSDRSGVNILDGSNSPISRINQTTERGNPLLERTTSSPVVNMAPTIRSETVPEATFTTVLAYDLGMLAHHCTCQTDANHPENPQRLISIWQRLQQTGLAAQCHHQPGRRASLVELQLVHKDVYTVLFGSNPASRCRIDPTLLATVRLCRLACGGVGVDSDTAWHTAGHTAHAARLAAGCVVDLACRVMLGQCPNGFALVRPPGHHAEPGQAMGFCYFNSVAIAAKRAQFLGSTALGTERSSVISCLATTLFDQSTFLPYTMESALKPRILIVDWDIHHGNGTQTVFYTDPTVLYISLHRHDEGGFFPGTGSPEEIGSGPGEGFTINIAWPSGIVMSDAEYLAAFRLIILPVACEFQPSLVLISAGFDAAPGHSANLGGYSVSPAAFGWMTRLLSIDRIANSKVVLSLEGGYDMNSLCDCTEACVRALLRSAAEINEKNSIPINVPDLIPLKQSELDRVPHPSAIQTLLKVAQLHSAYWTSFSNEIDTQYASMPASSWLPTLFDNSIEIKDMNLTNEHISVVSTNDTTINGNKRFFKSFIKQTPFTDELNEITSENNTEHNNRYYNFTMRQASSMDETNENEMKPNSIIRRRRSTTGITASNINSISSIGDTNETITRIALTRLAELHVTSQPE</sequence>
<comment type="subcellular location">
    <subcellularLocation>
        <location evidence="1">Nucleus</location>
    </subcellularLocation>
</comment>
<feature type="domain" description="Histone deacetylase" evidence="11">
    <location>
        <begin position="918"/>
        <end position="1078"/>
    </location>
</feature>
<feature type="compositionally biased region" description="Low complexity" evidence="10">
    <location>
        <begin position="70"/>
        <end position="79"/>
    </location>
</feature>
<accession>A0AA84ZUJ7</accession>